<sequence length="139" mass="16476">MTDKEKIVYIASKFALKDKVIELYKELMKYGHIVTIIWWQWEGKQSLKDLSDNEFYNDPRIKFIKKRDLFGIDECDIFVLLSDENEYMNFNGTNFEMGYATAKGKEVYVIGKLDKSALYSGVIWCRDIPDFIVKMICRR</sequence>
<feature type="non-terminal residue" evidence="1">
    <location>
        <position position="139"/>
    </location>
</feature>
<accession>X1N789</accession>
<gene>
    <name evidence="1" type="ORF">S06H3_20490</name>
</gene>
<dbReference type="EMBL" id="BARV01010616">
    <property type="protein sequence ID" value="GAI14474.1"/>
    <property type="molecule type" value="Genomic_DNA"/>
</dbReference>
<name>X1N789_9ZZZZ</name>
<evidence type="ECO:0000313" key="1">
    <source>
        <dbReference type="EMBL" id="GAI14474.1"/>
    </source>
</evidence>
<dbReference type="InterPro" id="IPR007710">
    <property type="entry name" value="Nucleoside_deoxyribTrfase"/>
</dbReference>
<evidence type="ECO:0008006" key="2">
    <source>
        <dbReference type="Google" id="ProtNLM"/>
    </source>
</evidence>
<dbReference type="SUPFAM" id="SSF52309">
    <property type="entry name" value="N-(deoxy)ribosyltransferase-like"/>
    <property type="match status" value="1"/>
</dbReference>
<dbReference type="AlphaFoldDB" id="X1N789"/>
<dbReference type="Gene3D" id="3.40.50.450">
    <property type="match status" value="1"/>
</dbReference>
<protein>
    <recommendedName>
        <fullName evidence="2">CD-NTase-associated protein 12/Pycsar effector protein TIR domain-containing protein</fullName>
    </recommendedName>
</protein>
<proteinExistence type="predicted"/>
<dbReference type="Pfam" id="PF05014">
    <property type="entry name" value="Nuc_deoxyrib_tr"/>
    <property type="match status" value="1"/>
</dbReference>
<comment type="caution">
    <text evidence="1">The sequence shown here is derived from an EMBL/GenBank/DDBJ whole genome shotgun (WGS) entry which is preliminary data.</text>
</comment>
<reference evidence="1" key="1">
    <citation type="journal article" date="2014" name="Front. Microbiol.">
        <title>High frequency of phylogenetically diverse reductive dehalogenase-homologous genes in deep subseafloor sedimentary metagenomes.</title>
        <authorList>
            <person name="Kawai M."/>
            <person name="Futagami T."/>
            <person name="Toyoda A."/>
            <person name="Takaki Y."/>
            <person name="Nishi S."/>
            <person name="Hori S."/>
            <person name="Arai W."/>
            <person name="Tsubouchi T."/>
            <person name="Morono Y."/>
            <person name="Uchiyama I."/>
            <person name="Ito T."/>
            <person name="Fujiyama A."/>
            <person name="Inagaki F."/>
            <person name="Takami H."/>
        </authorList>
    </citation>
    <scope>NUCLEOTIDE SEQUENCE</scope>
    <source>
        <strain evidence="1">Expedition CK06-06</strain>
    </source>
</reference>
<organism evidence="1">
    <name type="scientific">marine sediment metagenome</name>
    <dbReference type="NCBI Taxonomy" id="412755"/>
    <lineage>
        <taxon>unclassified sequences</taxon>
        <taxon>metagenomes</taxon>
        <taxon>ecological metagenomes</taxon>
    </lineage>
</organism>